<dbReference type="InterPro" id="IPR045596">
    <property type="entry name" value="DUF6459"/>
</dbReference>
<dbReference type="Proteomes" id="UP000244893">
    <property type="component" value="Unassembled WGS sequence"/>
</dbReference>
<comment type="caution">
    <text evidence="1">The sequence shown here is derived from an EMBL/GenBank/DDBJ whole genome shotgun (WGS) entry which is preliminary data.</text>
</comment>
<proteinExistence type="predicted"/>
<dbReference type="AlphaFoldDB" id="A0A2V1HY84"/>
<dbReference type="EMBL" id="QEOP01000001">
    <property type="protein sequence ID" value="PVZ96380.1"/>
    <property type="molecule type" value="Genomic_DNA"/>
</dbReference>
<evidence type="ECO:0000313" key="1">
    <source>
        <dbReference type="EMBL" id="PVZ96380.1"/>
    </source>
</evidence>
<reference evidence="1 2" key="1">
    <citation type="submission" date="2018-05" db="EMBL/GenBank/DDBJ databases">
        <title>Amnibacterium sp. M8JJ-5, whole genome shotgun sequence.</title>
        <authorList>
            <person name="Tuo L."/>
        </authorList>
    </citation>
    <scope>NUCLEOTIDE SEQUENCE [LARGE SCALE GENOMIC DNA]</scope>
    <source>
        <strain evidence="1 2">M8JJ-5</strain>
    </source>
</reference>
<evidence type="ECO:0000313" key="2">
    <source>
        <dbReference type="Proteomes" id="UP000244893"/>
    </source>
</evidence>
<keyword evidence="2" id="KW-1185">Reference proteome</keyword>
<name>A0A2V1HY84_9MICO</name>
<dbReference type="OrthoDB" id="3266345at2"/>
<protein>
    <submittedName>
        <fullName evidence="1">3-hydroxyacyl-CoA dehydrogenase</fullName>
    </submittedName>
</protein>
<dbReference type="Pfam" id="PF20060">
    <property type="entry name" value="DUF6459"/>
    <property type="match status" value="1"/>
</dbReference>
<gene>
    <name evidence="1" type="ORF">DDQ50_05615</name>
</gene>
<sequence>MPLPARTFALPADDLFAPQPTSSANLPDPTPLVENLSRSAIEILAGVRELEQIGRWVDENVYRHMLKRVVLSNRARALRGTTPRRPTVTIGTVRIDYPRDGVVEASVVVHGRQRSRAVALRLEGLDSRWRATALHVL</sequence>
<dbReference type="RefSeq" id="WP_116756115.1">
    <property type="nucleotide sequence ID" value="NZ_JBHUEX010000001.1"/>
</dbReference>
<organism evidence="1 2">
    <name type="scientific">Amnibacterium flavum</name>
    <dbReference type="NCBI Taxonomy" id="2173173"/>
    <lineage>
        <taxon>Bacteria</taxon>
        <taxon>Bacillati</taxon>
        <taxon>Actinomycetota</taxon>
        <taxon>Actinomycetes</taxon>
        <taxon>Micrococcales</taxon>
        <taxon>Microbacteriaceae</taxon>
        <taxon>Amnibacterium</taxon>
    </lineage>
</organism>
<accession>A0A2V1HY84</accession>